<proteinExistence type="inferred from homology"/>
<dbReference type="PANTHER" id="PTHR22789">
    <property type="entry name" value="FUCULOSE PHOSPHATE ALDOLASE"/>
    <property type="match status" value="1"/>
</dbReference>
<comment type="caution">
    <text evidence="5">The sequence shown here is derived from an EMBL/GenBank/DDBJ whole genome shotgun (WGS) entry which is preliminary data.</text>
</comment>
<dbReference type="SMART" id="SM01007">
    <property type="entry name" value="Aldolase_II"/>
    <property type="match status" value="1"/>
</dbReference>
<dbReference type="EMBL" id="CASHTH010002458">
    <property type="protein sequence ID" value="CAI8030121.1"/>
    <property type="molecule type" value="Genomic_DNA"/>
</dbReference>
<feature type="domain" description="Class II aldolase/adducin N-terminal" evidence="4">
    <location>
        <begin position="1"/>
        <end position="173"/>
    </location>
</feature>
<sequence>MYRRGLVGAYSGNTSLRLTDAGDDSLLLVTPTHHPYYRLKADELVVVNLEGEPVEPAPMRPSSETRLHLEIYRRRPDVQAVAHTHSIHASVAAVIGLDIPPLIDEMLMTIGGPIKVSKYAFPGTQELAEQAYAALGDRNAALLRNHGAVGVGPDIWEALEVCDLVERLAKIFVLARNFGPRAASPLPEDAVATEMQMFQDNR</sequence>
<dbReference type="AlphaFoldDB" id="A0AA35SK07"/>
<dbReference type="GO" id="GO:0046872">
    <property type="term" value="F:metal ion binding"/>
    <property type="evidence" value="ECO:0007669"/>
    <property type="project" value="UniProtKB-KW"/>
</dbReference>
<dbReference type="GO" id="GO:0019323">
    <property type="term" value="P:pentose catabolic process"/>
    <property type="evidence" value="ECO:0007669"/>
    <property type="project" value="TreeGrafter"/>
</dbReference>
<gene>
    <name evidence="5" type="ORF">GBAR_LOCUS17079</name>
</gene>
<dbReference type="InterPro" id="IPR050197">
    <property type="entry name" value="Aldolase_class_II_sugar_metab"/>
</dbReference>
<dbReference type="Proteomes" id="UP001174909">
    <property type="component" value="Unassembled WGS sequence"/>
</dbReference>
<dbReference type="SUPFAM" id="SSF53639">
    <property type="entry name" value="AraD/HMP-PK domain-like"/>
    <property type="match status" value="1"/>
</dbReference>
<dbReference type="PANTHER" id="PTHR22789:SF0">
    <property type="entry name" value="3-OXO-TETRONATE 4-PHOSPHATE DECARBOXYLASE-RELATED"/>
    <property type="match status" value="1"/>
</dbReference>
<dbReference type="InterPro" id="IPR001303">
    <property type="entry name" value="Aldolase_II/adducin_N"/>
</dbReference>
<evidence type="ECO:0000256" key="2">
    <source>
        <dbReference type="ARBA" id="ARBA00022723"/>
    </source>
</evidence>
<name>A0AA35SK07_GEOBA</name>
<keyword evidence="6" id="KW-1185">Reference proteome</keyword>
<evidence type="ECO:0000256" key="3">
    <source>
        <dbReference type="ARBA" id="ARBA00023239"/>
    </source>
</evidence>
<keyword evidence="2" id="KW-0479">Metal-binding</keyword>
<evidence type="ECO:0000313" key="5">
    <source>
        <dbReference type="EMBL" id="CAI8030121.1"/>
    </source>
</evidence>
<protein>
    <submittedName>
        <fullName evidence="5">5-deoxy-D-ribulose 1-phosphate aldolase</fullName>
    </submittedName>
</protein>
<reference evidence="5" key="1">
    <citation type="submission" date="2023-03" db="EMBL/GenBank/DDBJ databases">
        <authorList>
            <person name="Steffen K."/>
            <person name="Cardenas P."/>
        </authorList>
    </citation>
    <scope>NUCLEOTIDE SEQUENCE</scope>
</reference>
<keyword evidence="3" id="KW-0456">Lyase</keyword>
<evidence type="ECO:0000259" key="4">
    <source>
        <dbReference type="SMART" id="SM01007"/>
    </source>
</evidence>
<dbReference type="GO" id="GO:0016832">
    <property type="term" value="F:aldehyde-lyase activity"/>
    <property type="evidence" value="ECO:0007669"/>
    <property type="project" value="TreeGrafter"/>
</dbReference>
<evidence type="ECO:0000313" key="6">
    <source>
        <dbReference type="Proteomes" id="UP001174909"/>
    </source>
</evidence>
<dbReference type="Gene3D" id="3.40.225.10">
    <property type="entry name" value="Class II aldolase/adducin N-terminal domain"/>
    <property type="match status" value="1"/>
</dbReference>
<dbReference type="InterPro" id="IPR036409">
    <property type="entry name" value="Aldolase_II/adducin_N_sf"/>
</dbReference>
<comment type="similarity">
    <text evidence="1">Belongs to the aldolase class II family. Adducin subfamily.</text>
</comment>
<dbReference type="GO" id="GO:0005829">
    <property type="term" value="C:cytosol"/>
    <property type="evidence" value="ECO:0007669"/>
    <property type="project" value="TreeGrafter"/>
</dbReference>
<accession>A0AA35SK07</accession>
<dbReference type="Pfam" id="PF00596">
    <property type="entry name" value="Aldolase_II"/>
    <property type="match status" value="1"/>
</dbReference>
<evidence type="ECO:0000256" key="1">
    <source>
        <dbReference type="ARBA" id="ARBA00006274"/>
    </source>
</evidence>
<organism evidence="5 6">
    <name type="scientific">Geodia barretti</name>
    <name type="common">Barrett's horny sponge</name>
    <dbReference type="NCBI Taxonomy" id="519541"/>
    <lineage>
        <taxon>Eukaryota</taxon>
        <taxon>Metazoa</taxon>
        <taxon>Porifera</taxon>
        <taxon>Demospongiae</taxon>
        <taxon>Heteroscleromorpha</taxon>
        <taxon>Tetractinellida</taxon>
        <taxon>Astrophorina</taxon>
        <taxon>Geodiidae</taxon>
        <taxon>Geodia</taxon>
    </lineage>
</organism>